<dbReference type="Proteomes" id="UP000749559">
    <property type="component" value="Unassembled WGS sequence"/>
</dbReference>
<sequence length="316" mass="35694">MQIVWTLLLVLPILVEGWLFKPKYHTVTITGKFTCGGVPIRNCLVRLVDDDVLFDDTMKSGWTNSNGEFTLTGKGRDAFDTKPDPFAKIEYNYINRMRVKDRLGRTRWNRSSKKKNFSGIYNVGTVNINNEHCRAYLHFRSAIIHYLAQSGNGALPYSSLSVRSNALLTAGTPWATRNSVRLPGGYSLDYDTAKHELAHTVRQTLDGSFGHFLYDVIRFKYAQTHSCNKFTNFGFAFNEGWAEYWEGQCSCVTSGGSDMRYEGNVAACLCKLAACKGHTRMWNVVESYPKQIHSYSSFKSRLYAKYPGVCPGISPC</sequence>
<keyword evidence="3" id="KW-1185">Reference proteome</keyword>
<evidence type="ECO:0000256" key="1">
    <source>
        <dbReference type="ARBA" id="ARBA00010112"/>
    </source>
</evidence>
<dbReference type="AlphaFoldDB" id="A0A8J1UMZ2"/>
<dbReference type="InterPro" id="IPR001534">
    <property type="entry name" value="Transthyretin-like"/>
</dbReference>
<reference evidence="2" key="1">
    <citation type="submission" date="2022-03" db="EMBL/GenBank/DDBJ databases">
        <authorList>
            <person name="Martin C."/>
        </authorList>
    </citation>
    <scope>NUCLEOTIDE SEQUENCE</scope>
</reference>
<evidence type="ECO:0000313" key="2">
    <source>
        <dbReference type="EMBL" id="CAH1780558.1"/>
    </source>
</evidence>
<gene>
    <name evidence="2" type="ORF">OFUS_LOCUS7241</name>
</gene>
<dbReference type="PANTHER" id="PTHR21700">
    <property type="entry name" value="TRANSTHYRETIN-LIKE FAMILY PROTEIN-RELATED"/>
    <property type="match status" value="1"/>
</dbReference>
<evidence type="ECO:0000313" key="3">
    <source>
        <dbReference type="Proteomes" id="UP000749559"/>
    </source>
</evidence>
<dbReference type="Gene3D" id="2.60.40.3330">
    <property type="match status" value="1"/>
</dbReference>
<dbReference type="EMBL" id="CAIIXF020000003">
    <property type="protein sequence ID" value="CAH1780558.1"/>
    <property type="molecule type" value="Genomic_DNA"/>
</dbReference>
<proteinExistence type="inferred from homology"/>
<dbReference type="GO" id="GO:0009986">
    <property type="term" value="C:cell surface"/>
    <property type="evidence" value="ECO:0007669"/>
    <property type="project" value="InterPro"/>
</dbReference>
<dbReference type="Pfam" id="PF01060">
    <property type="entry name" value="TTR-52"/>
    <property type="match status" value="1"/>
</dbReference>
<comment type="similarity">
    <text evidence="1">Belongs to the nematode transthyretin-like family.</text>
</comment>
<comment type="caution">
    <text evidence="2">The sequence shown here is derived from an EMBL/GenBank/DDBJ whole genome shotgun (WGS) entry which is preliminary data.</text>
</comment>
<organism evidence="2 3">
    <name type="scientific">Owenia fusiformis</name>
    <name type="common">Polychaete worm</name>
    <dbReference type="NCBI Taxonomy" id="6347"/>
    <lineage>
        <taxon>Eukaryota</taxon>
        <taxon>Metazoa</taxon>
        <taxon>Spiralia</taxon>
        <taxon>Lophotrochozoa</taxon>
        <taxon>Annelida</taxon>
        <taxon>Polychaeta</taxon>
        <taxon>Sedentaria</taxon>
        <taxon>Canalipalpata</taxon>
        <taxon>Sabellida</taxon>
        <taxon>Oweniida</taxon>
        <taxon>Oweniidae</taxon>
        <taxon>Owenia</taxon>
    </lineage>
</organism>
<protein>
    <submittedName>
        <fullName evidence="2">Uncharacterized protein</fullName>
    </submittedName>
</protein>
<dbReference type="InterPro" id="IPR038479">
    <property type="entry name" value="Transthyretin-like_sf"/>
</dbReference>
<name>A0A8J1UMZ2_OWEFU</name>
<accession>A0A8J1UMZ2</accession>